<dbReference type="Pfam" id="PF10440">
    <property type="entry name" value="WIYLD"/>
    <property type="match status" value="1"/>
</dbReference>
<name>A0A0E0LYA3_ORYPU</name>
<accession>A0A0E0LYA3</accession>
<dbReference type="InterPro" id="IPR043017">
    <property type="entry name" value="WIYLD_dom_sf"/>
</dbReference>
<dbReference type="HOGENOM" id="CLU_080833_1_0_1"/>
<keyword evidence="3" id="KW-1185">Reference proteome</keyword>
<dbReference type="InterPro" id="IPR018848">
    <property type="entry name" value="WIYLD_domain"/>
</dbReference>
<dbReference type="AlphaFoldDB" id="A0A0E0LYA3"/>
<dbReference type="PANTHER" id="PTHR34271">
    <property type="entry name" value="NUCLEOLAR HISTONE METHYLTRANSFERASE-RELATED PROTEIN"/>
    <property type="match status" value="1"/>
</dbReference>
<organism evidence="2">
    <name type="scientific">Oryza punctata</name>
    <name type="common">Red rice</name>
    <dbReference type="NCBI Taxonomy" id="4537"/>
    <lineage>
        <taxon>Eukaryota</taxon>
        <taxon>Viridiplantae</taxon>
        <taxon>Streptophyta</taxon>
        <taxon>Embryophyta</taxon>
        <taxon>Tracheophyta</taxon>
        <taxon>Spermatophyta</taxon>
        <taxon>Magnoliopsida</taxon>
        <taxon>Liliopsida</taxon>
        <taxon>Poales</taxon>
        <taxon>Poaceae</taxon>
        <taxon>BOP clade</taxon>
        <taxon>Oryzoideae</taxon>
        <taxon>Oryzeae</taxon>
        <taxon>Oryzinae</taxon>
        <taxon>Oryza</taxon>
    </lineage>
</organism>
<dbReference type="Gene3D" id="1.10.8.850">
    <property type="entry name" value="Histone-lysine N methyltransferase , C-terminal domain-like"/>
    <property type="match status" value="1"/>
</dbReference>
<proteinExistence type="predicted"/>
<dbReference type="OMA" id="QVYGGND"/>
<evidence type="ECO:0000259" key="1">
    <source>
        <dbReference type="Pfam" id="PF10440"/>
    </source>
</evidence>
<reference evidence="2" key="1">
    <citation type="submission" date="2015-04" db="UniProtKB">
        <authorList>
            <consortium name="EnsemblPlants"/>
        </authorList>
    </citation>
    <scope>IDENTIFICATION</scope>
</reference>
<dbReference type="PANTHER" id="PTHR34271:SF1">
    <property type="entry name" value="NUCLEOLAR HISTONE METHYLTRANSFERASE-RELATED PROTEIN"/>
    <property type="match status" value="1"/>
</dbReference>
<dbReference type="eggNOG" id="ENOG502S7BK">
    <property type="taxonomic scope" value="Eukaryota"/>
</dbReference>
<feature type="domain" description="WIYLD" evidence="1">
    <location>
        <begin position="59"/>
        <end position="120"/>
    </location>
</feature>
<dbReference type="STRING" id="4537.A0A0E0LYA3"/>
<dbReference type="Gramene" id="OPUNC09G00440.1">
    <property type="protein sequence ID" value="OPUNC09G00440.1"/>
    <property type="gene ID" value="OPUNC09G00440"/>
</dbReference>
<protein>
    <recommendedName>
        <fullName evidence="1">WIYLD domain-containing protein</fullName>
    </recommendedName>
</protein>
<evidence type="ECO:0000313" key="3">
    <source>
        <dbReference type="Proteomes" id="UP000026962"/>
    </source>
</evidence>
<dbReference type="Proteomes" id="UP000026962">
    <property type="component" value="Chromosome 9"/>
</dbReference>
<evidence type="ECO:0000313" key="2">
    <source>
        <dbReference type="EnsemblPlants" id="OPUNC09G00440.1"/>
    </source>
</evidence>
<sequence>MALQLIAPMSSGGGVLGYPFWAVGFGGGRNKTSVLGAVFLFLRRSPEPIILAMPRQRAKKGARRIDAAIDHFTPMGYATADIRTVIKKLLQVYGGNDGWPFLEEDSYRVVQEALFDKQEQEEQQQQLEEAPLVDKSLSIIEVNNVMPAETEQQVEDADPMLVGLPAVEATLPLPEATVTYGTRRPCYGWIEEYESETDNEEQPASLICKRKRPSRWDIKPINW</sequence>
<dbReference type="EnsemblPlants" id="OPUNC09G00440.1">
    <property type="protein sequence ID" value="OPUNC09G00440.1"/>
    <property type="gene ID" value="OPUNC09G00440"/>
</dbReference>
<reference evidence="2" key="2">
    <citation type="submission" date="2018-05" db="EMBL/GenBank/DDBJ databases">
        <title>OpunRS2 (Oryza punctata Reference Sequence Version 2).</title>
        <authorList>
            <person name="Zhang J."/>
            <person name="Kudrna D."/>
            <person name="Lee S."/>
            <person name="Talag J."/>
            <person name="Welchert J."/>
            <person name="Wing R.A."/>
        </authorList>
    </citation>
    <scope>NUCLEOTIDE SEQUENCE [LARGE SCALE GENOMIC DNA]</scope>
</reference>